<dbReference type="GO" id="GO:0005829">
    <property type="term" value="C:cytosol"/>
    <property type="evidence" value="ECO:0007669"/>
    <property type="project" value="TreeGrafter"/>
</dbReference>
<evidence type="ECO:0000259" key="2">
    <source>
        <dbReference type="Pfam" id="PF25541"/>
    </source>
</evidence>
<dbReference type="GO" id="GO:0080025">
    <property type="term" value="F:phosphatidylinositol-3,5-bisphosphate binding"/>
    <property type="evidence" value="ECO:0007669"/>
    <property type="project" value="TreeGrafter"/>
</dbReference>
<feature type="compositionally biased region" description="Polar residues" evidence="1">
    <location>
        <begin position="199"/>
        <end position="208"/>
    </location>
</feature>
<feature type="non-terminal residue" evidence="3">
    <location>
        <position position="1"/>
    </location>
</feature>
<dbReference type="Proteomes" id="UP000824540">
    <property type="component" value="Unassembled WGS sequence"/>
</dbReference>
<dbReference type="GO" id="GO:0070273">
    <property type="term" value="F:phosphatidylinositol-4-phosphate binding"/>
    <property type="evidence" value="ECO:0007669"/>
    <property type="project" value="TreeGrafter"/>
</dbReference>
<keyword evidence="4" id="KW-1185">Reference proteome</keyword>
<dbReference type="GO" id="GO:0010314">
    <property type="term" value="F:phosphatidylinositol-5-phosphate binding"/>
    <property type="evidence" value="ECO:0007669"/>
    <property type="project" value="TreeGrafter"/>
</dbReference>
<comment type="caution">
    <text evidence="3">The sequence shown here is derived from an EMBL/GenBank/DDBJ whole genome shotgun (WGS) entry which is preliminary data.</text>
</comment>
<dbReference type="EMBL" id="JAFBMS010000029">
    <property type="protein sequence ID" value="KAG9342334.1"/>
    <property type="molecule type" value="Genomic_DNA"/>
</dbReference>
<dbReference type="InterPro" id="IPR057971">
    <property type="entry name" value="PKHA4-7_TBCA"/>
</dbReference>
<reference evidence="3" key="1">
    <citation type="thesis" date="2021" institute="BYU ScholarsArchive" country="Provo, UT, USA">
        <title>Applications of and Algorithms for Genome Assembly and Genomic Analyses with an Emphasis on Marine Teleosts.</title>
        <authorList>
            <person name="Pickett B.D."/>
        </authorList>
    </citation>
    <scope>NUCLEOTIDE SEQUENCE</scope>
    <source>
        <strain evidence="3">HI-2016</strain>
    </source>
</reference>
<name>A0A8T2NQG2_9TELE</name>
<evidence type="ECO:0000313" key="3">
    <source>
        <dbReference type="EMBL" id="KAG9342334.1"/>
    </source>
</evidence>
<protein>
    <recommendedName>
        <fullName evidence="2">Pleckstrin homology domain-containing protein</fullName>
    </recommendedName>
</protein>
<dbReference type="GO" id="GO:0032266">
    <property type="term" value="F:phosphatidylinositol-3-phosphate binding"/>
    <property type="evidence" value="ECO:0007669"/>
    <property type="project" value="TreeGrafter"/>
</dbReference>
<dbReference type="PANTHER" id="PTHR12752:SF3">
    <property type="entry name" value="PLECKSTRIN HOMOLOGY DOMAIN-CONTAINING FAMILY A MEMBER 5"/>
    <property type="match status" value="1"/>
</dbReference>
<feature type="domain" description="Pleckstrin homology" evidence="2">
    <location>
        <begin position="43"/>
        <end position="149"/>
    </location>
</feature>
<proteinExistence type="predicted"/>
<dbReference type="PANTHER" id="PTHR12752">
    <property type="entry name" value="PHOSPHOINOSITOL 3-PHOSPHATE-BINDING PROTEIN"/>
    <property type="match status" value="1"/>
</dbReference>
<accession>A0A8T2NQG2</accession>
<evidence type="ECO:0000313" key="4">
    <source>
        <dbReference type="Proteomes" id="UP000824540"/>
    </source>
</evidence>
<gene>
    <name evidence="3" type="ORF">JZ751_016836</name>
</gene>
<feature type="region of interest" description="Disordered" evidence="1">
    <location>
        <begin position="173"/>
        <end position="208"/>
    </location>
</feature>
<dbReference type="Pfam" id="PF25541">
    <property type="entry name" value="TBCA_PH"/>
    <property type="match status" value="1"/>
</dbReference>
<evidence type="ECO:0000256" key="1">
    <source>
        <dbReference type="SAM" id="MobiDB-lite"/>
    </source>
</evidence>
<dbReference type="AlphaFoldDB" id="A0A8T2NQG2"/>
<dbReference type="OrthoDB" id="43122at2759"/>
<organism evidence="3 4">
    <name type="scientific">Albula glossodonta</name>
    <name type="common">roundjaw bonefish</name>
    <dbReference type="NCBI Taxonomy" id="121402"/>
    <lineage>
        <taxon>Eukaryota</taxon>
        <taxon>Metazoa</taxon>
        <taxon>Chordata</taxon>
        <taxon>Craniata</taxon>
        <taxon>Vertebrata</taxon>
        <taxon>Euteleostomi</taxon>
        <taxon>Actinopterygii</taxon>
        <taxon>Neopterygii</taxon>
        <taxon>Teleostei</taxon>
        <taxon>Albuliformes</taxon>
        <taxon>Albulidae</taxon>
        <taxon>Albula</taxon>
    </lineage>
</organism>
<sequence length="208" mass="23687">KCHAFDKGSRRPNAMQSSISAMCFLREALPEDYRDSSFAYRQDELDIDVKLSRLCEQDKVVRTQEHKLQQLYREKVFRAPPQSVHICEHTLETALLSASQEIEMSAGDQLALQSSLERSWREYDRLEADVTLIRNNLLEQLEALGAPQEERSVPPRPPLPQYYDIIELPPAVPPLPGSVQQAVGHTLPSRPEDRKHGQRNGSHSVSHI</sequence>